<accession>A0A6A4VS60</accession>
<feature type="transmembrane region" description="Helical" evidence="6">
    <location>
        <begin position="494"/>
        <end position="520"/>
    </location>
</feature>
<organism evidence="8 9">
    <name type="scientific">Amphibalanus amphitrite</name>
    <name type="common">Striped barnacle</name>
    <name type="synonym">Balanus amphitrite</name>
    <dbReference type="NCBI Taxonomy" id="1232801"/>
    <lineage>
        <taxon>Eukaryota</taxon>
        <taxon>Metazoa</taxon>
        <taxon>Ecdysozoa</taxon>
        <taxon>Arthropoda</taxon>
        <taxon>Crustacea</taxon>
        <taxon>Multicrustacea</taxon>
        <taxon>Cirripedia</taxon>
        <taxon>Thoracica</taxon>
        <taxon>Thoracicalcarea</taxon>
        <taxon>Balanomorpha</taxon>
        <taxon>Balanoidea</taxon>
        <taxon>Balanidae</taxon>
        <taxon>Amphibalaninae</taxon>
        <taxon>Amphibalanus</taxon>
    </lineage>
</organism>
<evidence type="ECO:0000256" key="2">
    <source>
        <dbReference type="ARBA" id="ARBA00022692"/>
    </source>
</evidence>
<dbReference type="GO" id="GO:0016020">
    <property type="term" value="C:membrane"/>
    <property type="evidence" value="ECO:0007669"/>
    <property type="project" value="UniProtKB-SubCell"/>
</dbReference>
<evidence type="ECO:0000256" key="3">
    <source>
        <dbReference type="ARBA" id="ARBA00022989"/>
    </source>
</evidence>
<feature type="region of interest" description="Disordered" evidence="5">
    <location>
        <begin position="1"/>
        <end position="29"/>
    </location>
</feature>
<dbReference type="GO" id="GO:0007166">
    <property type="term" value="P:cell surface receptor signaling pathway"/>
    <property type="evidence" value="ECO:0007669"/>
    <property type="project" value="InterPro"/>
</dbReference>
<dbReference type="Gene3D" id="1.20.1070.10">
    <property type="entry name" value="Rhodopsin 7-helix transmembrane proteins"/>
    <property type="match status" value="1"/>
</dbReference>
<evidence type="ECO:0000256" key="5">
    <source>
        <dbReference type="SAM" id="MobiDB-lite"/>
    </source>
</evidence>
<feature type="transmembrane region" description="Helical" evidence="6">
    <location>
        <begin position="372"/>
        <end position="392"/>
    </location>
</feature>
<feature type="region of interest" description="Disordered" evidence="5">
    <location>
        <begin position="614"/>
        <end position="635"/>
    </location>
</feature>
<evidence type="ECO:0000256" key="4">
    <source>
        <dbReference type="ARBA" id="ARBA00023136"/>
    </source>
</evidence>
<keyword evidence="9" id="KW-1185">Reference proteome</keyword>
<comment type="subcellular location">
    <subcellularLocation>
        <location evidence="1">Membrane</location>
        <topology evidence="1">Multi-pass membrane protein</topology>
    </subcellularLocation>
</comment>
<dbReference type="CDD" id="cd15039">
    <property type="entry name" value="7tmB3_Methuselah-like"/>
    <property type="match status" value="1"/>
</dbReference>
<feature type="compositionally biased region" description="Low complexity" evidence="5">
    <location>
        <begin position="615"/>
        <end position="624"/>
    </location>
</feature>
<dbReference type="PROSITE" id="PS50261">
    <property type="entry name" value="G_PROTEIN_RECEP_F2_4"/>
    <property type="match status" value="1"/>
</dbReference>
<dbReference type="AlphaFoldDB" id="A0A6A4VS60"/>
<dbReference type="Proteomes" id="UP000440578">
    <property type="component" value="Unassembled WGS sequence"/>
</dbReference>
<proteinExistence type="predicted"/>
<dbReference type="GO" id="GO:0004930">
    <property type="term" value="F:G protein-coupled receptor activity"/>
    <property type="evidence" value="ECO:0007669"/>
    <property type="project" value="InterPro"/>
</dbReference>
<evidence type="ECO:0000256" key="6">
    <source>
        <dbReference type="SAM" id="Phobius"/>
    </source>
</evidence>
<evidence type="ECO:0000313" key="8">
    <source>
        <dbReference type="EMBL" id="KAF0294434.1"/>
    </source>
</evidence>
<keyword evidence="8" id="KW-0675">Receptor</keyword>
<keyword evidence="4 6" id="KW-0472">Membrane</keyword>
<dbReference type="EMBL" id="VIIS01001688">
    <property type="protein sequence ID" value="KAF0294434.1"/>
    <property type="molecule type" value="Genomic_DNA"/>
</dbReference>
<comment type="caution">
    <text evidence="8">The sequence shown here is derived from an EMBL/GenBank/DDBJ whole genome shotgun (WGS) entry which is preliminary data.</text>
</comment>
<feature type="transmembrane region" description="Helical" evidence="6">
    <location>
        <begin position="446"/>
        <end position="466"/>
    </location>
</feature>
<dbReference type="OrthoDB" id="6134459at2759"/>
<keyword evidence="3 6" id="KW-1133">Transmembrane helix</keyword>
<evidence type="ECO:0000256" key="1">
    <source>
        <dbReference type="ARBA" id="ARBA00004141"/>
    </source>
</evidence>
<feature type="transmembrane region" description="Helical" evidence="6">
    <location>
        <begin position="404"/>
        <end position="426"/>
    </location>
</feature>
<name>A0A6A4VS60_AMPAM</name>
<dbReference type="PANTHER" id="PTHR45902">
    <property type="entry name" value="LATROPHILIN RECEPTOR-LIKE PROTEIN A"/>
    <property type="match status" value="1"/>
</dbReference>
<feature type="transmembrane region" description="Helical" evidence="6">
    <location>
        <begin position="568"/>
        <end position="589"/>
    </location>
</feature>
<dbReference type="InterPro" id="IPR000832">
    <property type="entry name" value="GPCR_2_secretin-like"/>
</dbReference>
<dbReference type="PANTHER" id="PTHR45902:SF5">
    <property type="entry name" value="G-PROTEIN COUPLED RECEPTORS FAMILY 2 PROFILE 2 DOMAIN-CONTAINING PROTEIN"/>
    <property type="match status" value="1"/>
</dbReference>
<dbReference type="Pfam" id="PF00002">
    <property type="entry name" value="7tm_2"/>
    <property type="match status" value="1"/>
</dbReference>
<dbReference type="InterPro" id="IPR017981">
    <property type="entry name" value="GPCR_2-like_7TM"/>
</dbReference>
<reference evidence="8 9" key="1">
    <citation type="submission" date="2019-07" db="EMBL/GenBank/DDBJ databases">
        <title>Draft genome assembly of a fouling barnacle, Amphibalanus amphitrite (Darwin, 1854): The first reference genome for Thecostraca.</title>
        <authorList>
            <person name="Kim W."/>
        </authorList>
    </citation>
    <scope>NUCLEOTIDE SEQUENCE [LARGE SCALE GENOMIC DNA]</scope>
    <source>
        <strain evidence="8">SNU_AA5</strain>
        <tissue evidence="8">Soma without cirri and trophi</tissue>
    </source>
</reference>
<protein>
    <submittedName>
        <fullName evidence="8">G-protein coupled receptor Mth2</fullName>
    </submittedName>
</protein>
<gene>
    <name evidence="8" type="primary">mth2_0</name>
    <name evidence="8" type="ORF">FJT64_007905</name>
</gene>
<evidence type="ECO:0000313" key="9">
    <source>
        <dbReference type="Proteomes" id="UP000440578"/>
    </source>
</evidence>
<evidence type="ECO:0000259" key="7">
    <source>
        <dbReference type="PROSITE" id="PS50261"/>
    </source>
</evidence>
<sequence length="635" mass="68866">MVARCPDSWPPDATRRACETDDIGPSKDPLAALPVTSPRTGRTYRSAACARCHGDTNGAVLWSTLLRCPVTGPGEAENTTAASLRQNEAGVWGVIVTANGTEAFLPCQLELQLPRSLGDEHVRRCLPAVSECAPDWVGPETAVQCGAYTGRVLDLSRTNRRAEPLGHVYRNLHCALCNRVPADVLVCGRLSRFRGGGVAYASPPYPSSLPFSILLDISDRSGSGTVGAVTVCDDGRLWDPFFHKCRYIFCDDGYTLKDDTCVPKVELPDDGGAESSQFKLCPKFYLTADEFENRSDGSVYVQLYEQRYAEGEFELRDGELVVCSKSGDFSKFNTTLGTLSLVFVVVSIVCLCCHLALFCLVPEQRNLPGKNLAALCACLLVGYICFVAAPFQEPASEGCRALGVVMYAAFMASFFWMNVMAFDVFISLRHAMTELRVASGERMKTFLLYSLYAFGFTAGLVVAAIATDTSQHSATAYRPGFGERVCWFSRRRALLAFFAVPLLVIMVANAALFVGSALLVRRAAQSAAAITCSPTQTNLKLYCRLAVISGLSWAIGLAAGWVDFPPLWHVFVVLNTLQGVFIFVSFTMARRVRGQARRHMSRLARWRAAGGGSIGAAASAEGDGPPAPDTTETRI</sequence>
<feature type="transmembrane region" description="Helical" evidence="6">
    <location>
        <begin position="339"/>
        <end position="360"/>
    </location>
</feature>
<feature type="transmembrane region" description="Helical" evidence="6">
    <location>
        <begin position="541"/>
        <end position="562"/>
    </location>
</feature>
<dbReference type="InterPro" id="IPR053231">
    <property type="entry name" value="GPCR_LN-TM7"/>
</dbReference>
<feature type="domain" description="G-protein coupled receptors family 2 profile 2" evidence="7">
    <location>
        <begin position="336"/>
        <end position="590"/>
    </location>
</feature>
<keyword evidence="2 6" id="KW-0812">Transmembrane</keyword>